<accession>A0A0S4U6W4</accession>
<sequence length="79" mass="8141">MTDAGTARRCAENMLNSSPAVAATDVSTKVTGSGKNIVVDVYATLLNVGFFGQSLPVSYRCTYANGMMSATWTGGLKGG</sequence>
<evidence type="ECO:0000313" key="1">
    <source>
        <dbReference type="EMBL" id="CUV17942.1"/>
    </source>
</evidence>
<dbReference type="EMBL" id="LN899821">
    <property type="protein sequence ID" value="CUV17942.1"/>
    <property type="molecule type" value="Genomic_DNA"/>
</dbReference>
<organism evidence="1">
    <name type="scientific">Ralstonia solanacearum</name>
    <name type="common">Pseudomonas solanacearum</name>
    <dbReference type="NCBI Taxonomy" id="305"/>
    <lineage>
        <taxon>Bacteria</taxon>
        <taxon>Pseudomonadati</taxon>
        <taxon>Pseudomonadota</taxon>
        <taxon>Betaproteobacteria</taxon>
        <taxon>Burkholderiales</taxon>
        <taxon>Burkholderiaceae</taxon>
        <taxon>Ralstonia</taxon>
        <taxon>Ralstonia solanacearum species complex</taxon>
    </lineage>
</organism>
<reference evidence="1" key="1">
    <citation type="submission" date="2015-10" db="EMBL/GenBank/DDBJ databases">
        <authorList>
            <person name="Gilbert D.G."/>
        </authorList>
    </citation>
    <scope>NUCLEOTIDE SEQUENCE</scope>
    <source>
        <strain evidence="1">Phyl III-seqv23</strain>
    </source>
</reference>
<proteinExistence type="predicted"/>
<gene>
    <name evidence="1" type="ORF">PSS4_v1_400041</name>
</gene>
<dbReference type="AlphaFoldDB" id="A0A0S4U6W4"/>
<name>A0A0S4U6W4_RALSL</name>
<protein>
    <submittedName>
        <fullName evidence="1">Uncharacterized protein</fullName>
    </submittedName>
</protein>